<dbReference type="SUPFAM" id="SSF88723">
    <property type="entry name" value="PIN domain-like"/>
    <property type="match status" value="1"/>
</dbReference>
<proteinExistence type="predicted"/>
<dbReference type="Proteomes" id="UP001058682">
    <property type="component" value="Chromosome"/>
</dbReference>
<keyword evidence="1" id="KW-0472">Membrane</keyword>
<gene>
    <name evidence="3" type="ORF">E4N74_00475</name>
</gene>
<reference evidence="3" key="1">
    <citation type="submission" date="2019-04" db="EMBL/GenBank/DDBJ databases">
        <title>Whole genome sequencing of oral phylogroup 2 treponemes.</title>
        <authorList>
            <person name="Chan Y."/>
            <person name="Zeng H.H."/>
            <person name="Yu X.L."/>
            <person name="Leung W.K."/>
            <person name="Watt R.M."/>
        </authorList>
    </citation>
    <scope>NUCLEOTIDE SEQUENCE</scope>
    <source>
        <strain evidence="3">OMZ 835</strain>
    </source>
</reference>
<evidence type="ECO:0000256" key="1">
    <source>
        <dbReference type="SAM" id="Phobius"/>
    </source>
</evidence>
<feature type="transmembrane region" description="Helical" evidence="1">
    <location>
        <begin position="38"/>
        <end position="54"/>
    </location>
</feature>
<dbReference type="InterPro" id="IPR002716">
    <property type="entry name" value="PIN_dom"/>
</dbReference>
<organism evidence="3 4">
    <name type="scientific">Treponema putidum</name>
    <dbReference type="NCBI Taxonomy" id="221027"/>
    <lineage>
        <taxon>Bacteria</taxon>
        <taxon>Pseudomonadati</taxon>
        <taxon>Spirochaetota</taxon>
        <taxon>Spirochaetia</taxon>
        <taxon>Spirochaetales</taxon>
        <taxon>Treponemataceae</taxon>
        <taxon>Treponema</taxon>
    </lineage>
</organism>
<accession>A0AAE9SIX6</accession>
<feature type="domain" description="PIN" evidence="2">
    <location>
        <begin position="4"/>
        <end position="118"/>
    </location>
</feature>
<dbReference type="CDD" id="cd09854">
    <property type="entry name" value="PIN_VapC-like"/>
    <property type="match status" value="1"/>
</dbReference>
<protein>
    <submittedName>
        <fullName evidence="3">PIN domain-containing protein</fullName>
    </submittedName>
</protein>
<dbReference type="Gene3D" id="3.40.50.1010">
    <property type="entry name" value="5'-nuclease"/>
    <property type="match status" value="1"/>
</dbReference>
<evidence type="ECO:0000313" key="3">
    <source>
        <dbReference type="EMBL" id="UTY32657.1"/>
    </source>
</evidence>
<keyword evidence="1" id="KW-1133">Transmembrane helix</keyword>
<evidence type="ECO:0000313" key="4">
    <source>
        <dbReference type="Proteomes" id="UP001058682"/>
    </source>
</evidence>
<keyword evidence="1" id="KW-0812">Transmembrane</keyword>
<sequence>MSKKIFVDSDVILDILCQREPHYEYAAYVFSLSDTKKIVLYTTSLVFSNVYYILRKLLGIQKSKEALRKLRLLVKVISVEEKEVDLALNSKFSDFEDALQYYTAMRYGIKILLTRNIKDYKEREIIVQTPKEFISDNKKIKV</sequence>
<dbReference type="RefSeq" id="WP_255818261.1">
    <property type="nucleotide sequence ID" value="NZ_CP038803.1"/>
</dbReference>
<name>A0AAE9SIX6_9SPIR</name>
<dbReference type="AlphaFoldDB" id="A0AAE9SIX6"/>
<dbReference type="Pfam" id="PF13470">
    <property type="entry name" value="PIN_3"/>
    <property type="match status" value="1"/>
</dbReference>
<dbReference type="InterPro" id="IPR029060">
    <property type="entry name" value="PIN-like_dom_sf"/>
</dbReference>
<dbReference type="EMBL" id="CP038804">
    <property type="protein sequence ID" value="UTY32657.1"/>
    <property type="molecule type" value="Genomic_DNA"/>
</dbReference>
<evidence type="ECO:0000259" key="2">
    <source>
        <dbReference type="Pfam" id="PF13470"/>
    </source>
</evidence>